<evidence type="ECO:0000313" key="1">
    <source>
        <dbReference type="EMBL" id="SFR50142.1"/>
    </source>
</evidence>
<evidence type="ECO:0000313" key="2">
    <source>
        <dbReference type="Proteomes" id="UP000199462"/>
    </source>
</evidence>
<dbReference type="RefSeq" id="WP_091900462.1">
    <property type="nucleotide sequence ID" value="NZ_FOYX01000001.1"/>
</dbReference>
<keyword evidence="2" id="KW-1185">Reference proteome</keyword>
<dbReference type="InterPro" id="IPR010262">
    <property type="entry name" value="Arylsulfotransferase_bact"/>
</dbReference>
<keyword evidence="1" id="KW-0808">Transferase</keyword>
<protein>
    <submittedName>
        <fullName evidence="1">Arylsulfotransferase (ASST)</fullName>
    </submittedName>
</protein>
<dbReference type="PROSITE" id="PS51257">
    <property type="entry name" value="PROKAR_LIPOPROTEIN"/>
    <property type="match status" value="1"/>
</dbReference>
<accession>A0A1I6H6U2</accession>
<organism evidence="1 2">
    <name type="scientific">Maribacter stanieri</name>
    <dbReference type="NCBI Taxonomy" id="440514"/>
    <lineage>
        <taxon>Bacteria</taxon>
        <taxon>Pseudomonadati</taxon>
        <taxon>Bacteroidota</taxon>
        <taxon>Flavobacteriia</taxon>
        <taxon>Flavobacteriales</taxon>
        <taxon>Flavobacteriaceae</taxon>
        <taxon>Maribacter</taxon>
    </lineage>
</organism>
<dbReference type="Pfam" id="PF05935">
    <property type="entry name" value="Arylsulfotrans"/>
    <property type="match status" value="1"/>
</dbReference>
<dbReference type="GO" id="GO:0004062">
    <property type="term" value="F:aryl sulfotransferase activity"/>
    <property type="evidence" value="ECO:0007669"/>
    <property type="project" value="InterPro"/>
</dbReference>
<dbReference type="PANTHER" id="PTHR35340">
    <property type="entry name" value="PQQ ENZYME REPEAT PROTEIN-RELATED"/>
    <property type="match status" value="1"/>
</dbReference>
<proteinExistence type="predicted"/>
<dbReference type="PANTHER" id="PTHR35340:SF5">
    <property type="entry name" value="ASST-DOMAIN-CONTAINING PROTEIN"/>
    <property type="match status" value="1"/>
</dbReference>
<sequence length="463" mass="52081">MKHKIVFKVLSIFFLSFVISCSSDDDRVIEQEELNEEVVEEEIVEEVETETPVETVYPLEGETGSVLLYDNSLSKEGYVLFNEATEDRVYLMEKDSAKIVHEWQLEFGLGNDVELMPNGQLLASLGVDSPTFSFGGFGGIIQIINPDNSIDWEFILANEEHIIHHDVEMLPNGNVLALVWDLRLPDELDAIGYLGEEEKVYTESIIEINPATNEIVWKWDSWDHIVQDADSSKPHFGVVADNPEKININFIDVLREETGPDGDIMHANGLSYDSNKDLIYLSVNYFSEVWVIDHSTTAEEAIIDTGGNFGKGGDLVYRFGNPRAYNNESGERLFYNNHFPNVLKDGLPGAGNILVYANGNGDTKQSVVYEFSLPAELNLIPNENNEPETVWQYTRDNLYSARVSGAIRLDNGNTLITSGSMGVIEVTNAKEVVWEFEGTGFYWRSYHYNLDSPAISFLNNDTP</sequence>
<dbReference type="STRING" id="440514.SAMN04488010_0006"/>
<dbReference type="EMBL" id="FOYX01000001">
    <property type="protein sequence ID" value="SFR50142.1"/>
    <property type="molecule type" value="Genomic_DNA"/>
</dbReference>
<name>A0A1I6H6U2_9FLAO</name>
<gene>
    <name evidence="1" type="ORF">SAMN04488010_0006</name>
</gene>
<dbReference type="AlphaFoldDB" id="A0A1I6H6U2"/>
<dbReference type="Proteomes" id="UP000199462">
    <property type="component" value="Unassembled WGS sequence"/>
</dbReference>
<dbReference type="InterPro" id="IPR053143">
    <property type="entry name" value="Arylsulfate_ST"/>
</dbReference>
<reference evidence="2" key="1">
    <citation type="submission" date="2016-10" db="EMBL/GenBank/DDBJ databases">
        <authorList>
            <person name="Varghese N."/>
            <person name="Submissions S."/>
        </authorList>
    </citation>
    <scope>NUCLEOTIDE SEQUENCE [LARGE SCALE GENOMIC DNA]</scope>
    <source>
        <strain evidence="2">DSM 19891</strain>
    </source>
</reference>
<dbReference type="InterPro" id="IPR011044">
    <property type="entry name" value="Quino_amine_DH_bsu"/>
</dbReference>
<dbReference type="SUPFAM" id="SSF50969">
    <property type="entry name" value="YVTN repeat-like/Quinoprotein amine dehydrogenase"/>
    <property type="match status" value="1"/>
</dbReference>